<feature type="binding site" description="axial binding residue" evidence="8">
    <location>
        <position position="275"/>
    </location>
    <ligand>
        <name>heme</name>
        <dbReference type="ChEBI" id="CHEBI:30413"/>
    </ligand>
    <ligandPart>
        <name>Fe</name>
        <dbReference type="ChEBI" id="CHEBI:18248"/>
    </ligandPart>
</feature>
<evidence type="ECO:0000256" key="5">
    <source>
        <dbReference type="ARBA" id="ARBA00023004"/>
    </source>
</evidence>
<evidence type="ECO:0000256" key="4">
    <source>
        <dbReference type="ARBA" id="ARBA00023002"/>
    </source>
</evidence>
<evidence type="ECO:0000256" key="2">
    <source>
        <dbReference type="ARBA" id="ARBA00022617"/>
    </source>
</evidence>
<dbReference type="InterPro" id="IPR050705">
    <property type="entry name" value="Cytochrome_P450_3A"/>
</dbReference>
<comment type="function">
    <text evidence="7">Cytochromes P450 are a group of heme-thiolate monooxygenases. They oxidize a variety of structurally unrelated compounds, including steroids, fatty acids, and xenobiotics.</text>
</comment>
<comment type="similarity">
    <text evidence="1 9">Belongs to the cytochrome P450 family.</text>
</comment>
<sequence>MASRHPNTTGSWVTWSKHSTAPARFYSGAIPRVLVADLDMLKHILVKDINNFVNRSMMPLMGGCVEELMDMYETAADSGQPIDMMEAFQCLTMDVINRCAITLDINCIKNPKNEVLAFMRKYVSQPIPCIFKFIVAFPMLYDLIRLLIPENKRNNITFIEEHLTKVVKQRREQTQATVVDGLQLLVDAADANVDASKTKLTVTGFITRQATQDWQYGPYTIPAGTEVEVPVWSIHHNPELYPQPELFKPERFLPKAKKDRHTMAYLGFGGGPRNCLGLRFALMEMKLVLSSVIQRFYIKPCSHTKVPLTLVTRNVFTNPDEGVWLTLHRRTTDLPHHYQPPTQGTALADEQVVYMDTTLVRHPNDNAAAVVGPC</sequence>
<keyword evidence="5 8" id="KW-0408">Iron</keyword>
<evidence type="ECO:0000256" key="1">
    <source>
        <dbReference type="ARBA" id="ARBA00010617"/>
    </source>
</evidence>
<name>A0A8J5K4E4_HOMAM</name>
<dbReference type="GO" id="GO:0008395">
    <property type="term" value="F:steroid hydroxylase activity"/>
    <property type="evidence" value="ECO:0007669"/>
    <property type="project" value="TreeGrafter"/>
</dbReference>
<dbReference type="PANTHER" id="PTHR24302:SF15">
    <property type="entry name" value="FATTY-ACID PEROXYGENASE"/>
    <property type="match status" value="1"/>
</dbReference>
<evidence type="ECO:0000256" key="8">
    <source>
        <dbReference type="PIRSR" id="PIRSR602401-1"/>
    </source>
</evidence>
<dbReference type="Pfam" id="PF00067">
    <property type="entry name" value="p450"/>
    <property type="match status" value="2"/>
</dbReference>
<comment type="caution">
    <text evidence="10">The sequence shown here is derived from an EMBL/GenBank/DDBJ whole genome shotgun (WGS) entry which is preliminary data.</text>
</comment>
<proteinExistence type="inferred from homology"/>
<dbReference type="PANTHER" id="PTHR24302">
    <property type="entry name" value="CYTOCHROME P450 FAMILY 3"/>
    <property type="match status" value="1"/>
</dbReference>
<evidence type="ECO:0000256" key="7">
    <source>
        <dbReference type="ARBA" id="ARBA00043906"/>
    </source>
</evidence>
<dbReference type="Proteomes" id="UP000747542">
    <property type="component" value="Unassembled WGS sequence"/>
</dbReference>
<dbReference type="PROSITE" id="PS00086">
    <property type="entry name" value="CYTOCHROME_P450"/>
    <property type="match status" value="1"/>
</dbReference>
<organism evidence="10 11">
    <name type="scientific">Homarus americanus</name>
    <name type="common">American lobster</name>
    <dbReference type="NCBI Taxonomy" id="6706"/>
    <lineage>
        <taxon>Eukaryota</taxon>
        <taxon>Metazoa</taxon>
        <taxon>Ecdysozoa</taxon>
        <taxon>Arthropoda</taxon>
        <taxon>Crustacea</taxon>
        <taxon>Multicrustacea</taxon>
        <taxon>Malacostraca</taxon>
        <taxon>Eumalacostraca</taxon>
        <taxon>Eucarida</taxon>
        <taxon>Decapoda</taxon>
        <taxon>Pleocyemata</taxon>
        <taxon>Astacidea</taxon>
        <taxon>Nephropoidea</taxon>
        <taxon>Nephropidae</taxon>
        <taxon>Homarus</taxon>
    </lineage>
</organism>
<evidence type="ECO:0000256" key="6">
    <source>
        <dbReference type="ARBA" id="ARBA00023033"/>
    </source>
</evidence>
<evidence type="ECO:0000313" key="11">
    <source>
        <dbReference type="Proteomes" id="UP000747542"/>
    </source>
</evidence>
<keyword evidence="11" id="KW-1185">Reference proteome</keyword>
<evidence type="ECO:0000313" key="10">
    <source>
        <dbReference type="EMBL" id="KAG7167343.1"/>
    </source>
</evidence>
<dbReference type="GO" id="GO:0020037">
    <property type="term" value="F:heme binding"/>
    <property type="evidence" value="ECO:0007669"/>
    <property type="project" value="InterPro"/>
</dbReference>
<dbReference type="GO" id="GO:0016705">
    <property type="term" value="F:oxidoreductase activity, acting on paired donors, with incorporation or reduction of molecular oxygen"/>
    <property type="evidence" value="ECO:0007669"/>
    <property type="project" value="InterPro"/>
</dbReference>
<gene>
    <name evidence="10" type="primary">Cyp3A19-L</name>
    <name evidence="10" type="ORF">Hamer_G012785</name>
</gene>
<evidence type="ECO:0000256" key="3">
    <source>
        <dbReference type="ARBA" id="ARBA00022723"/>
    </source>
</evidence>
<dbReference type="GO" id="GO:0005506">
    <property type="term" value="F:iron ion binding"/>
    <property type="evidence" value="ECO:0007669"/>
    <property type="project" value="InterPro"/>
</dbReference>
<dbReference type="AlphaFoldDB" id="A0A8J5K4E4"/>
<dbReference type="PRINTS" id="PR00463">
    <property type="entry name" value="EP450I"/>
</dbReference>
<dbReference type="InterPro" id="IPR001128">
    <property type="entry name" value="Cyt_P450"/>
</dbReference>
<keyword evidence="4 9" id="KW-0560">Oxidoreductase</keyword>
<keyword evidence="3 8" id="KW-0479">Metal-binding</keyword>
<dbReference type="InterPro" id="IPR036396">
    <property type="entry name" value="Cyt_P450_sf"/>
</dbReference>
<dbReference type="Gene3D" id="1.10.630.10">
    <property type="entry name" value="Cytochrome P450"/>
    <property type="match status" value="2"/>
</dbReference>
<dbReference type="SUPFAM" id="SSF48264">
    <property type="entry name" value="Cytochrome P450"/>
    <property type="match status" value="1"/>
</dbReference>
<keyword evidence="2 8" id="KW-0349">Heme</keyword>
<evidence type="ECO:0000256" key="9">
    <source>
        <dbReference type="RuleBase" id="RU000461"/>
    </source>
</evidence>
<protein>
    <submittedName>
        <fullName evidence="10">Cytochrome P450 3A19-like</fullName>
    </submittedName>
</protein>
<dbReference type="EMBL" id="JAHLQT010021643">
    <property type="protein sequence ID" value="KAG7167343.1"/>
    <property type="molecule type" value="Genomic_DNA"/>
</dbReference>
<accession>A0A8J5K4E4</accession>
<keyword evidence="6 9" id="KW-0503">Monooxygenase</keyword>
<dbReference type="InterPro" id="IPR002401">
    <property type="entry name" value="Cyt_P450_E_grp-I"/>
</dbReference>
<dbReference type="InterPro" id="IPR017972">
    <property type="entry name" value="Cyt_P450_CS"/>
</dbReference>
<reference evidence="10" key="1">
    <citation type="journal article" date="2021" name="Sci. Adv.">
        <title>The American lobster genome reveals insights on longevity, neural, and immune adaptations.</title>
        <authorList>
            <person name="Polinski J.M."/>
            <person name="Zimin A.V."/>
            <person name="Clark K.F."/>
            <person name="Kohn A.B."/>
            <person name="Sadowski N."/>
            <person name="Timp W."/>
            <person name="Ptitsyn A."/>
            <person name="Khanna P."/>
            <person name="Romanova D.Y."/>
            <person name="Williams P."/>
            <person name="Greenwood S.J."/>
            <person name="Moroz L.L."/>
            <person name="Walt D.R."/>
            <person name="Bodnar A.G."/>
        </authorList>
    </citation>
    <scope>NUCLEOTIDE SEQUENCE</scope>
    <source>
        <strain evidence="10">GMGI-L3</strain>
    </source>
</reference>
<comment type="cofactor">
    <cofactor evidence="8">
        <name>heme</name>
        <dbReference type="ChEBI" id="CHEBI:30413"/>
    </cofactor>
</comment>